<organism evidence="3">
    <name type="scientific">hydrothermal vent metagenome</name>
    <dbReference type="NCBI Taxonomy" id="652676"/>
    <lineage>
        <taxon>unclassified sequences</taxon>
        <taxon>metagenomes</taxon>
        <taxon>ecological metagenomes</taxon>
    </lineage>
</organism>
<dbReference type="SUPFAM" id="SSF52540">
    <property type="entry name" value="P-loop containing nucleoside triphosphate hydrolases"/>
    <property type="match status" value="1"/>
</dbReference>
<name>A0A3B0XLA0_9ZZZZ</name>
<proteinExistence type="inferred from homology"/>
<dbReference type="GO" id="GO:0015937">
    <property type="term" value="P:coenzyme A biosynthetic process"/>
    <property type="evidence" value="ECO:0007669"/>
    <property type="project" value="InterPro"/>
</dbReference>
<dbReference type="Gene3D" id="3.40.50.300">
    <property type="entry name" value="P-loop containing nucleotide triphosphate hydrolases"/>
    <property type="match status" value="1"/>
</dbReference>
<keyword evidence="1" id="KW-0547">Nucleotide-binding</keyword>
<gene>
    <name evidence="3" type="ORF">MNBD_GAMMA09-616</name>
</gene>
<evidence type="ECO:0000256" key="1">
    <source>
        <dbReference type="ARBA" id="ARBA00022741"/>
    </source>
</evidence>
<dbReference type="PANTHER" id="PTHR10695:SF46">
    <property type="entry name" value="BIFUNCTIONAL COENZYME A SYNTHASE-RELATED"/>
    <property type="match status" value="1"/>
</dbReference>
<keyword evidence="2" id="KW-0067">ATP-binding</keyword>
<dbReference type="AlphaFoldDB" id="A0A3B0XLA0"/>
<dbReference type="GO" id="GO:0005524">
    <property type="term" value="F:ATP binding"/>
    <property type="evidence" value="ECO:0007669"/>
    <property type="project" value="UniProtKB-KW"/>
</dbReference>
<dbReference type="EC" id="2.7.1.24" evidence="3"/>
<sequence>MLTIALTGGIGCGKTTVCRLFSSCGIPIIDTDIIARQLVEPGKIAYQEIVSSFANNILSDDNTIDRKKLAARIFNNPQDRQKLESILHPKIRDEINLQLTPLTSDYVIIAIPLLTETSQQSQYDRVLLIDCTEQQQIERTLSRDQRSLSEVKAIIQSQATRSERIKVADDIINNSFDLDTLKAKVYALHKYYLSLAQTN</sequence>
<dbReference type="HAMAP" id="MF_00376">
    <property type="entry name" value="Dephospho_CoA_kinase"/>
    <property type="match status" value="1"/>
</dbReference>
<evidence type="ECO:0000256" key="2">
    <source>
        <dbReference type="ARBA" id="ARBA00022840"/>
    </source>
</evidence>
<dbReference type="Pfam" id="PF01121">
    <property type="entry name" value="CoaE"/>
    <property type="match status" value="1"/>
</dbReference>
<keyword evidence="3" id="KW-0418">Kinase</keyword>
<protein>
    <submittedName>
        <fullName evidence="3">Dephospho-CoA kinase</fullName>
        <ecNumber evidence="3">2.7.1.24</ecNumber>
    </submittedName>
</protein>
<accession>A0A3B0XLA0</accession>
<dbReference type="CDD" id="cd02022">
    <property type="entry name" value="DPCK"/>
    <property type="match status" value="1"/>
</dbReference>
<dbReference type="InterPro" id="IPR027417">
    <property type="entry name" value="P-loop_NTPase"/>
</dbReference>
<dbReference type="EMBL" id="UOFI01000059">
    <property type="protein sequence ID" value="VAW64963.1"/>
    <property type="molecule type" value="Genomic_DNA"/>
</dbReference>
<dbReference type="GO" id="GO:0004140">
    <property type="term" value="F:dephospho-CoA kinase activity"/>
    <property type="evidence" value="ECO:0007669"/>
    <property type="project" value="UniProtKB-EC"/>
</dbReference>
<dbReference type="NCBIfam" id="TIGR00152">
    <property type="entry name" value="dephospho-CoA kinase"/>
    <property type="match status" value="1"/>
</dbReference>
<keyword evidence="3" id="KW-0808">Transferase</keyword>
<dbReference type="PROSITE" id="PS51219">
    <property type="entry name" value="DPCK"/>
    <property type="match status" value="1"/>
</dbReference>
<dbReference type="InterPro" id="IPR001977">
    <property type="entry name" value="Depp_CoAkinase"/>
</dbReference>
<evidence type="ECO:0000313" key="3">
    <source>
        <dbReference type="EMBL" id="VAW64963.1"/>
    </source>
</evidence>
<reference evidence="3" key="1">
    <citation type="submission" date="2018-06" db="EMBL/GenBank/DDBJ databases">
        <authorList>
            <person name="Zhirakovskaya E."/>
        </authorList>
    </citation>
    <scope>NUCLEOTIDE SEQUENCE</scope>
</reference>
<dbReference type="PANTHER" id="PTHR10695">
    <property type="entry name" value="DEPHOSPHO-COA KINASE-RELATED"/>
    <property type="match status" value="1"/>
</dbReference>